<organism evidence="2 3">
    <name type="scientific">Methylobacterium aerolatum</name>
    <dbReference type="NCBI Taxonomy" id="418708"/>
    <lineage>
        <taxon>Bacteria</taxon>
        <taxon>Pseudomonadati</taxon>
        <taxon>Pseudomonadota</taxon>
        <taxon>Alphaproteobacteria</taxon>
        <taxon>Hyphomicrobiales</taxon>
        <taxon>Methylobacteriaceae</taxon>
        <taxon>Methylobacterium</taxon>
    </lineage>
</organism>
<feature type="domain" description="PIN" evidence="1">
    <location>
        <begin position="1"/>
        <end position="115"/>
    </location>
</feature>
<gene>
    <name evidence="2" type="ORF">QO012_000693</name>
</gene>
<reference evidence="2 3" key="1">
    <citation type="submission" date="2023-07" db="EMBL/GenBank/DDBJ databases">
        <title>Genomic Encyclopedia of Type Strains, Phase IV (KMG-IV): sequencing the most valuable type-strain genomes for metagenomic binning, comparative biology and taxonomic classification.</title>
        <authorList>
            <person name="Goeker M."/>
        </authorList>
    </citation>
    <scope>NUCLEOTIDE SEQUENCE [LARGE SCALE GENOMIC DNA]</scope>
    <source>
        <strain evidence="2 3">DSM 19013</strain>
    </source>
</reference>
<dbReference type="InterPro" id="IPR029060">
    <property type="entry name" value="PIN-like_dom_sf"/>
</dbReference>
<dbReference type="CDD" id="cd18682">
    <property type="entry name" value="PIN_VapC-like"/>
    <property type="match status" value="1"/>
</dbReference>
<dbReference type="InterPro" id="IPR002716">
    <property type="entry name" value="PIN_dom"/>
</dbReference>
<dbReference type="SUPFAM" id="SSF88723">
    <property type="entry name" value="PIN domain-like"/>
    <property type="match status" value="1"/>
</dbReference>
<comment type="caution">
    <text evidence="2">The sequence shown here is derived from an EMBL/GenBank/DDBJ whole genome shotgun (WGS) entry which is preliminary data.</text>
</comment>
<name>A0ABU0HXJ7_9HYPH</name>
<evidence type="ECO:0000313" key="2">
    <source>
        <dbReference type="EMBL" id="MDQ0446204.1"/>
    </source>
</evidence>
<dbReference type="Pfam" id="PF01850">
    <property type="entry name" value="PIN"/>
    <property type="match status" value="1"/>
</dbReference>
<protein>
    <submittedName>
        <fullName evidence="2">PIN domain nuclease of toxin-antitoxin system</fullName>
    </submittedName>
</protein>
<dbReference type="EMBL" id="JAUSVP010000002">
    <property type="protein sequence ID" value="MDQ0446204.1"/>
    <property type="molecule type" value="Genomic_DNA"/>
</dbReference>
<dbReference type="Gene3D" id="3.40.50.1010">
    <property type="entry name" value="5'-nuclease"/>
    <property type="match status" value="1"/>
</dbReference>
<proteinExistence type="predicted"/>
<keyword evidence="3" id="KW-1185">Reference proteome</keyword>
<evidence type="ECO:0000259" key="1">
    <source>
        <dbReference type="Pfam" id="PF01850"/>
    </source>
</evidence>
<dbReference type="RefSeq" id="WP_238204159.1">
    <property type="nucleotide sequence ID" value="NZ_BPQE01000017.1"/>
</dbReference>
<evidence type="ECO:0000313" key="3">
    <source>
        <dbReference type="Proteomes" id="UP001231124"/>
    </source>
</evidence>
<accession>A0ABU0HXJ7</accession>
<sequence>MLDASAVLAVIFDEVGADRVAAYIPGAGISAVNLAEVLAKLLDLGMPEATIVAILEDLQLAVISFDEAHAQKASRLRPVTRAVGLSLGDRACLATAALRGTAALSADRAWARLPREIGIEIELLR</sequence>
<dbReference type="Proteomes" id="UP001231124">
    <property type="component" value="Unassembled WGS sequence"/>
</dbReference>